<keyword evidence="2" id="KW-1185">Reference proteome</keyword>
<name>A0A9W2V6R3_PANPR</name>
<evidence type="ECO:0000313" key="3">
    <source>
        <dbReference type="RefSeq" id="XP_053754341.1"/>
    </source>
</evidence>
<accession>A0A9W2V6R3</accession>
<proteinExistence type="predicted"/>
<organism evidence="2 3">
    <name type="scientific">Panthera pardus</name>
    <name type="common">Leopard</name>
    <name type="synonym">Felis pardus</name>
    <dbReference type="NCBI Taxonomy" id="9691"/>
    <lineage>
        <taxon>Eukaryota</taxon>
        <taxon>Metazoa</taxon>
        <taxon>Chordata</taxon>
        <taxon>Craniata</taxon>
        <taxon>Vertebrata</taxon>
        <taxon>Euteleostomi</taxon>
        <taxon>Mammalia</taxon>
        <taxon>Eutheria</taxon>
        <taxon>Laurasiatheria</taxon>
        <taxon>Carnivora</taxon>
        <taxon>Feliformia</taxon>
        <taxon>Felidae</taxon>
        <taxon>Pantherinae</taxon>
        <taxon>Panthera</taxon>
    </lineage>
</organism>
<protein>
    <submittedName>
        <fullName evidence="3">Collagen alpha-1(II) chain-like</fullName>
    </submittedName>
</protein>
<reference evidence="3" key="1">
    <citation type="submission" date="2025-08" db="UniProtKB">
        <authorList>
            <consortium name="RefSeq"/>
        </authorList>
    </citation>
    <scope>IDENTIFICATION</scope>
    <source>
        <tissue evidence="3">Whole blood</tissue>
    </source>
</reference>
<gene>
    <name evidence="3" type="primary">LOC109257706</name>
</gene>
<feature type="compositionally biased region" description="Pro residues" evidence="1">
    <location>
        <begin position="51"/>
        <end position="61"/>
    </location>
</feature>
<dbReference type="AlphaFoldDB" id="A0A9W2V6R3"/>
<dbReference type="GeneID" id="109257706"/>
<sequence>MAAPPQPQCAHRSCLPFGGRWAASRTSTSPWRRRAARLLEPQASVLFADGPPGPVGPPGPPGLARSSHCLCGPGTECRRAPRRQRSPRVVLTSEGHCLRQRPGWQESPGSAGNARPGPGAEVGRNPS</sequence>
<evidence type="ECO:0000313" key="2">
    <source>
        <dbReference type="Proteomes" id="UP001165780"/>
    </source>
</evidence>
<dbReference type="Proteomes" id="UP001165780">
    <property type="component" value="Unplaced"/>
</dbReference>
<evidence type="ECO:0000256" key="1">
    <source>
        <dbReference type="SAM" id="MobiDB-lite"/>
    </source>
</evidence>
<dbReference type="RefSeq" id="XP_053754341.1">
    <property type="nucleotide sequence ID" value="XM_053898366.1"/>
</dbReference>
<feature type="region of interest" description="Disordered" evidence="1">
    <location>
        <begin position="47"/>
        <end position="127"/>
    </location>
</feature>